<dbReference type="FunFam" id="1.20.1050.10:FF:000017">
    <property type="entry name" value="Maleylacetoacetate isomerase"/>
    <property type="match status" value="2"/>
</dbReference>
<dbReference type="InterPro" id="IPR036282">
    <property type="entry name" value="Glutathione-S-Trfase_C_sf"/>
</dbReference>
<feature type="domain" description="GST N-terminal" evidence="5">
    <location>
        <begin position="244"/>
        <end position="325"/>
    </location>
</feature>
<accession>A0A8X8WX81</accession>
<dbReference type="AlphaFoldDB" id="A0A8X8WX81"/>
<dbReference type="InterPro" id="IPR034333">
    <property type="entry name" value="GST_Zeta_N"/>
</dbReference>
<proteinExistence type="inferred from homology"/>
<feature type="domain" description="GST C-terminal" evidence="6">
    <location>
        <begin position="330"/>
        <end position="449"/>
    </location>
</feature>
<dbReference type="NCBIfam" id="TIGR01262">
    <property type="entry name" value="maiA"/>
    <property type="match status" value="1"/>
</dbReference>
<dbReference type="InterPro" id="IPR040079">
    <property type="entry name" value="Glutathione_S-Trfase"/>
</dbReference>
<evidence type="ECO:0000259" key="6">
    <source>
        <dbReference type="PROSITE" id="PS50405"/>
    </source>
</evidence>
<dbReference type="GO" id="GO:0004364">
    <property type="term" value="F:glutathione transferase activity"/>
    <property type="evidence" value="ECO:0007669"/>
    <property type="project" value="UniProtKB-EC"/>
</dbReference>
<dbReference type="Gene3D" id="3.40.30.10">
    <property type="entry name" value="Glutaredoxin"/>
    <property type="match status" value="2"/>
</dbReference>
<evidence type="ECO:0000256" key="2">
    <source>
        <dbReference type="ARBA" id="ARBA00012452"/>
    </source>
</evidence>
<dbReference type="GO" id="GO:0009407">
    <property type="term" value="P:toxin catabolic process"/>
    <property type="evidence" value="ECO:0007669"/>
    <property type="project" value="UniProtKB-ARBA"/>
</dbReference>
<dbReference type="PROSITE" id="PS50404">
    <property type="entry name" value="GST_NTER"/>
    <property type="match status" value="2"/>
</dbReference>
<dbReference type="Proteomes" id="UP000298416">
    <property type="component" value="Unassembled WGS sequence"/>
</dbReference>
<dbReference type="GO" id="GO:0005737">
    <property type="term" value="C:cytoplasm"/>
    <property type="evidence" value="ECO:0007669"/>
    <property type="project" value="InterPro"/>
</dbReference>
<reference evidence="7" key="2">
    <citation type="submission" date="2020-08" db="EMBL/GenBank/DDBJ databases">
        <title>Plant Genome Project.</title>
        <authorList>
            <person name="Zhang R.-G."/>
        </authorList>
    </citation>
    <scope>NUCLEOTIDE SEQUENCE</scope>
    <source>
        <strain evidence="7">Huo1</strain>
        <tissue evidence="7">Leaf</tissue>
    </source>
</reference>
<feature type="domain" description="GST N-terminal" evidence="5">
    <location>
        <begin position="1"/>
        <end position="77"/>
    </location>
</feature>
<evidence type="ECO:0000259" key="5">
    <source>
        <dbReference type="PROSITE" id="PS50404"/>
    </source>
</evidence>
<dbReference type="CDD" id="cd03191">
    <property type="entry name" value="GST_C_Zeta"/>
    <property type="match status" value="2"/>
</dbReference>
<dbReference type="PANTHER" id="PTHR42673:SF7">
    <property type="entry name" value="GLUTATHIONE S-TRANSFERASE ZETA CLASS-LIKE"/>
    <property type="match status" value="1"/>
</dbReference>
<evidence type="ECO:0000313" key="7">
    <source>
        <dbReference type="EMBL" id="KAG6402715.1"/>
    </source>
</evidence>
<dbReference type="PANTHER" id="PTHR42673">
    <property type="entry name" value="MALEYLACETOACETATE ISOMERASE"/>
    <property type="match status" value="1"/>
</dbReference>
<dbReference type="FunFam" id="3.40.30.10:FF:000100">
    <property type="entry name" value="Glutathione S-transferase Z1"/>
    <property type="match status" value="1"/>
</dbReference>
<dbReference type="SFLD" id="SFLDS00019">
    <property type="entry name" value="Glutathione_Transferase_(cytos"/>
    <property type="match status" value="2"/>
</dbReference>
<reference evidence="7" key="1">
    <citation type="submission" date="2018-01" db="EMBL/GenBank/DDBJ databases">
        <authorList>
            <person name="Mao J.F."/>
        </authorList>
    </citation>
    <scope>NUCLEOTIDE SEQUENCE</scope>
    <source>
        <strain evidence="7">Huo1</strain>
        <tissue evidence="7">Leaf</tissue>
    </source>
</reference>
<protein>
    <recommendedName>
        <fullName evidence="2">glutathione transferase</fullName>
        <ecNumber evidence="2">2.5.1.18</ecNumber>
    </recommendedName>
</protein>
<comment type="caution">
    <text evidence="7">The sequence shown here is derived from an EMBL/GenBank/DDBJ whole genome shotgun (WGS) entry which is preliminary data.</text>
</comment>
<comment type="similarity">
    <text evidence="1">Belongs to the GST superfamily. Zeta family.</text>
</comment>
<organism evidence="7">
    <name type="scientific">Salvia splendens</name>
    <name type="common">Scarlet sage</name>
    <dbReference type="NCBI Taxonomy" id="180675"/>
    <lineage>
        <taxon>Eukaryota</taxon>
        <taxon>Viridiplantae</taxon>
        <taxon>Streptophyta</taxon>
        <taxon>Embryophyta</taxon>
        <taxon>Tracheophyta</taxon>
        <taxon>Spermatophyta</taxon>
        <taxon>Magnoliopsida</taxon>
        <taxon>eudicotyledons</taxon>
        <taxon>Gunneridae</taxon>
        <taxon>Pentapetalae</taxon>
        <taxon>asterids</taxon>
        <taxon>lamiids</taxon>
        <taxon>Lamiales</taxon>
        <taxon>Lamiaceae</taxon>
        <taxon>Nepetoideae</taxon>
        <taxon>Mentheae</taxon>
        <taxon>Salviinae</taxon>
        <taxon>Salvia</taxon>
        <taxon>Salvia subgen. Calosphace</taxon>
        <taxon>core Calosphace</taxon>
    </lineage>
</organism>
<dbReference type="InterPro" id="IPR004046">
    <property type="entry name" value="GST_C"/>
</dbReference>
<dbReference type="SFLD" id="SFLDG00358">
    <property type="entry name" value="Main_(cytGST)"/>
    <property type="match status" value="2"/>
</dbReference>
<evidence type="ECO:0000256" key="3">
    <source>
        <dbReference type="ARBA" id="ARBA00022679"/>
    </source>
</evidence>
<dbReference type="GO" id="GO:0016034">
    <property type="term" value="F:maleylacetoacetate isomerase activity"/>
    <property type="evidence" value="ECO:0007669"/>
    <property type="project" value="TreeGrafter"/>
</dbReference>
<feature type="domain" description="GST C-terminal" evidence="6">
    <location>
        <begin position="112"/>
        <end position="237"/>
    </location>
</feature>
<dbReference type="CDD" id="cd03042">
    <property type="entry name" value="GST_N_Zeta"/>
    <property type="match status" value="1"/>
</dbReference>
<dbReference type="EMBL" id="PNBA02000013">
    <property type="protein sequence ID" value="KAG6402715.1"/>
    <property type="molecule type" value="Genomic_DNA"/>
</dbReference>
<dbReference type="Gene3D" id="1.20.1050.10">
    <property type="match status" value="2"/>
</dbReference>
<dbReference type="InterPro" id="IPR005955">
    <property type="entry name" value="GST_Zeta"/>
</dbReference>
<dbReference type="InterPro" id="IPR036249">
    <property type="entry name" value="Thioredoxin-like_sf"/>
</dbReference>
<dbReference type="PROSITE" id="PS50405">
    <property type="entry name" value="GST_CTER"/>
    <property type="match status" value="2"/>
</dbReference>
<dbReference type="Pfam" id="PF13417">
    <property type="entry name" value="GST_N_3"/>
    <property type="match status" value="2"/>
</dbReference>
<dbReference type="SUPFAM" id="SSF52833">
    <property type="entry name" value="Thioredoxin-like"/>
    <property type="match status" value="2"/>
</dbReference>
<sequence length="457" mass="51356">MGICCSSFSWRVRFALNLKGLSYEYRAVNLDKGDHFTPEFEKLNPLHYVPVLVDGDVVISDSYAIILHLEQNYPQNPLLPSDPQLRAINLQMFALFHKHLVLTCMLSIDMISSSLNVKWSQAASIVSSSMQPLHMMAILKYIEEKFGPKEREAWVQIHLEKGFSALEKLLKDRAGTYSTGDTAYMADVFLAPQIAVAANRFKVDVSKFPTLDAIYKSCIALPEFEASLPERQPDAVQVQSSSAPKLVLYSYWQSSCSWRVRFALNLKGLSYEHRAVNLDKGDHFTPEFEKLNPLHYVPVLVDGDVVVSDSYAIILHLEQNYPRNPLLPSDPQLRAINLQAASIVSSSIQPLHMMAVTKYVEEKFGPEEGAAWVQIHIEKGFLALEKLLKDCAGTYSTGDTAYMAEVGVTAKRFNIDMSELPTLDAIYKSCIALPEFEASLPEKQPDAVPYFFLLFNS</sequence>
<evidence type="ECO:0000256" key="4">
    <source>
        <dbReference type="ARBA" id="ARBA00047960"/>
    </source>
</evidence>
<gene>
    <name evidence="7" type="ORF">SASPL_134921</name>
</gene>
<dbReference type="GO" id="GO:0006559">
    <property type="term" value="P:L-phenylalanine catabolic process"/>
    <property type="evidence" value="ECO:0007669"/>
    <property type="project" value="TreeGrafter"/>
</dbReference>
<keyword evidence="8" id="KW-1185">Reference proteome</keyword>
<name>A0A8X8WX81_SALSN</name>
<dbReference type="EC" id="2.5.1.18" evidence="2"/>
<dbReference type="SUPFAM" id="SSF47616">
    <property type="entry name" value="GST C-terminal domain-like"/>
    <property type="match status" value="2"/>
</dbReference>
<keyword evidence="3" id="KW-0808">Transferase</keyword>
<dbReference type="InterPro" id="IPR034330">
    <property type="entry name" value="GST_Zeta_C"/>
</dbReference>
<evidence type="ECO:0000313" key="8">
    <source>
        <dbReference type="Proteomes" id="UP000298416"/>
    </source>
</evidence>
<dbReference type="InterPro" id="IPR010987">
    <property type="entry name" value="Glutathione-S-Trfase_C-like"/>
</dbReference>
<dbReference type="Pfam" id="PF14497">
    <property type="entry name" value="GST_C_3"/>
    <property type="match status" value="1"/>
</dbReference>
<dbReference type="GO" id="GO:0006749">
    <property type="term" value="P:glutathione metabolic process"/>
    <property type="evidence" value="ECO:0007669"/>
    <property type="project" value="TreeGrafter"/>
</dbReference>
<evidence type="ECO:0000256" key="1">
    <source>
        <dbReference type="ARBA" id="ARBA00010007"/>
    </source>
</evidence>
<dbReference type="InterPro" id="IPR004045">
    <property type="entry name" value="Glutathione_S-Trfase_N"/>
</dbReference>
<comment type="catalytic activity">
    <reaction evidence="4">
        <text>RX + glutathione = an S-substituted glutathione + a halide anion + H(+)</text>
        <dbReference type="Rhea" id="RHEA:16437"/>
        <dbReference type="ChEBI" id="CHEBI:15378"/>
        <dbReference type="ChEBI" id="CHEBI:16042"/>
        <dbReference type="ChEBI" id="CHEBI:17792"/>
        <dbReference type="ChEBI" id="CHEBI:57925"/>
        <dbReference type="ChEBI" id="CHEBI:90779"/>
        <dbReference type="EC" id="2.5.1.18"/>
    </reaction>
</comment>